<dbReference type="Pfam" id="PF05137">
    <property type="entry name" value="PilN"/>
    <property type="match status" value="1"/>
</dbReference>
<dbReference type="PANTHER" id="PTHR40278">
    <property type="entry name" value="DNA UTILIZATION PROTEIN HOFN"/>
    <property type="match status" value="1"/>
</dbReference>
<dbReference type="InterPro" id="IPR052534">
    <property type="entry name" value="Extracell_DNA_Util/SecSys_Comp"/>
</dbReference>
<sequence length="183" mass="20725">MIKVNLLPVRQWKRKEAVRKQISVFFLTLLLLLTIFLAVGITVQGKLTTKREEIARLEQQKKQLSYVNKKIALVNKKRKEIENKFSSIEKLQHGRNFAVRALDEVVTAVPIDRVWLKRVNLSGSKITVSGVALDNHTVALFMRRLQGSSMVASVTLSNTRKKNIKGNELMEFGLIIELAEGAS</sequence>
<proteinExistence type="predicted"/>
<keyword evidence="1" id="KW-0812">Transmembrane</keyword>
<dbReference type="STRING" id="1156395.DBT_0667"/>
<dbReference type="PANTHER" id="PTHR40278:SF1">
    <property type="entry name" value="DNA UTILIZATION PROTEIN HOFN"/>
    <property type="match status" value="1"/>
</dbReference>
<protein>
    <submittedName>
        <fullName evidence="2">Type IV pilus biogenesis protein PilN</fullName>
    </submittedName>
</protein>
<feature type="transmembrane region" description="Helical" evidence="1">
    <location>
        <begin position="21"/>
        <end position="43"/>
    </location>
</feature>
<organism evidence="2 3">
    <name type="scientific">Dissulfuribacter thermophilus</name>
    <dbReference type="NCBI Taxonomy" id="1156395"/>
    <lineage>
        <taxon>Bacteria</taxon>
        <taxon>Pseudomonadati</taxon>
        <taxon>Thermodesulfobacteriota</taxon>
        <taxon>Dissulfuribacteria</taxon>
        <taxon>Dissulfuribacterales</taxon>
        <taxon>Dissulfuribacteraceae</taxon>
        <taxon>Dissulfuribacter</taxon>
    </lineage>
</organism>
<evidence type="ECO:0000313" key="3">
    <source>
        <dbReference type="Proteomes" id="UP000093080"/>
    </source>
</evidence>
<dbReference type="Proteomes" id="UP000093080">
    <property type="component" value="Unassembled WGS sequence"/>
</dbReference>
<evidence type="ECO:0000313" key="2">
    <source>
        <dbReference type="EMBL" id="OCC15742.1"/>
    </source>
</evidence>
<keyword evidence="1" id="KW-1133">Transmembrane helix</keyword>
<comment type="caution">
    <text evidence="2">The sequence shown here is derived from an EMBL/GenBank/DDBJ whole genome shotgun (WGS) entry which is preliminary data.</text>
</comment>
<keyword evidence="1" id="KW-0472">Membrane</keyword>
<gene>
    <name evidence="2" type="ORF">DBT_0667</name>
</gene>
<reference evidence="2 3" key="1">
    <citation type="submission" date="2016-06" db="EMBL/GenBank/DDBJ databases">
        <title>Respiratory ammonification of nitrate coupled to the oxidation of elemental sulfur in deep-sea autotrophic thermophilic bacteria.</title>
        <authorList>
            <person name="Slobodkina G.B."/>
            <person name="Mardanov A.V."/>
            <person name="Ravin N.V."/>
            <person name="Frolova A.A."/>
            <person name="Viryasiv M.B."/>
            <person name="Chernyh N.A."/>
            <person name="Bonch-Osmolovskaya E.A."/>
            <person name="Slobodkin A.I."/>
        </authorList>
    </citation>
    <scope>NUCLEOTIDE SEQUENCE [LARGE SCALE GENOMIC DNA]</scope>
    <source>
        <strain evidence="2 3">S69</strain>
    </source>
</reference>
<keyword evidence="3" id="KW-1185">Reference proteome</keyword>
<accession>A0A1B9F753</accession>
<dbReference type="AlphaFoldDB" id="A0A1B9F753"/>
<name>A0A1B9F753_9BACT</name>
<dbReference type="OrthoDB" id="5296173at2"/>
<dbReference type="InterPro" id="IPR007813">
    <property type="entry name" value="PilN"/>
</dbReference>
<dbReference type="EMBL" id="MAGO01000003">
    <property type="protein sequence ID" value="OCC15742.1"/>
    <property type="molecule type" value="Genomic_DNA"/>
</dbReference>
<evidence type="ECO:0000256" key="1">
    <source>
        <dbReference type="SAM" id="Phobius"/>
    </source>
</evidence>
<dbReference type="RefSeq" id="WP_067616360.1">
    <property type="nucleotide sequence ID" value="NZ_MAGO01000003.1"/>
</dbReference>